<dbReference type="InterPro" id="IPR027417">
    <property type="entry name" value="P-loop_NTPase"/>
</dbReference>
<evidence type="ECO:0000259" key="5">
    <source>
        <dbReference type="PROSITE" id="PS50893"/>
    </source>
</evidence>
<dbReference type="Proteomes" id="UP000664495">
    <property type="component" value="Unassembled WGS sequence"/>
</dbReference>
<evidence type="ECO:0000256" key="4">
    <source>
        <dbReference type="ARBA" id="ARBA00022840"/>
    </source>
</evidence>
<evidence type="ECO:0000256" key="1">
    <source>
        <dbReference type="ARBA" id="ARBA00005417"/>
    </source>
</evidence>
<dbReference type="Gene3D" id="3.40.50.300">
    <property type="entry name" value="P-loop containing nucleotide triphosphate hydrolases"/>
    <property type="match status" value="1"/>
</dbReference>
<name>A0ABS3HCE9_9ENTE</name>
<comment type="similarity">
    <text evidence="1">Belongs to the ABC transporter superfamily.</text>
</comment>
<keyword evidence="4 6" id="KW-0067">ATP-binding</keyword>
<dbReference type="PROSITE" id="PS00211">
    <property type="entry name" value="ABC_TRANSPORTER_1"/>
    <property type="match status" value="1"/>
</dbReference>
<dbReference type="Pfam" id="PF00005">
    <property type="entry name" value="ABC_tran"/>
    <property type="match status" value="1"/>
</dbReference>
<proteinExistence type="inferred from homology"/>
<evidence type="ECO:0000256" key="3">
    <source>
        <dbReference type="ARBA" id="ARBA00022741"/>
    </source>
</evidence>
<evidence type="ECO:0000313" key="6">
    <source>
        <dbReference type="EMBL" id="MBO0451123.1"/>
    </source>
</evidence>
<dbReference type="EMBL" id="JAFLVR010000005">
    <property type="protein sequence ID" value="MBO0451123.1"/>
    <property type="molecule type" value="Genomic_DNA"/>
</dbReference>
<dbReference type="InterPro" id="IPR003439">
    <property type="entry name" value="ABC_transporter-like_ATP-bd"/>
</dbReference>
<keyword evidence="2" id="KW-0813">Transport</keyword>
<protein>
    <submittedName>
        <fullName evidence="6">ATP-binding cassette domain-containing protein</fullName>
    </submittedName>
</protein>
<dbReference type="PANTHER" id="PTHR43335:SF8">
    <property type="entry name" value="ABC TRANSPORTER, ATP-BINDING PROTEIN"/>
    <property type="match status" value="1"/>
</dbReference>
<gene>
    <name evidence="6" type="ORF">JZO85_02510</name>
</gene>
<dbReference type="InterPro" id="IPR003593">
    <property type="entry name" value="AAA+_ATPase"/>
</dbReference>
<organism evidence="6 7">
    <name type="scientific">Candidatus Enterococcus murrayae</name>
    <dbReference type="NCBI Taxonomy" id="2815321"/>
    <lineage>
        <taxon>Bacteria</taxon>
        <taxon>Bacillati</taxon>
        <taxon>Bacillota</taxon>
        <taxon>Bacilli</taxon>
        <taxon>Lactobacillales</taxon>
        <taxon>Enterococcaceae</taxon>
        <taxon>Enterococcus</taxon>
    </lineage>
</organism>
<dbReference type="PANTHER" id="PTHR43335">
    <property type="entry name" value="ABC TRANSPORTER, ATP-BINDING PROTEIN"/>
    <property type="match status" value="1"/>
</dbReference>
<dbReference type="SMART" id="SM00382">
    <property type="entry name" value="AAA"/>
    <property type="match status" value="1"/>
</dbReference>
<keyword evidence="7" id="KW-1185">Reference proteome</keyword>
<dbReference type="GO" id="GO:0005524">
    <property type="term" value="F:ATP binding"/>
    <property type="evidence" value="ECO:0007669"/>
    <property type="project" value="UniProtKB-KW"/>
</dbReference>
<evidence type="ECO:0000256" key="2">
    <source>
        <dbReference type="ARBA" id="ARBA00022448"/>
    </source>
</evidence>
<accession>A0ABS3HCE9</accession>
<dbReference type="InterPro" id="IPR017871">
    <property type="entry name" value="ABC_transporter-like_CS"/>
</dbReference>
<dbReference type="SUPFAM" id="SSF52540">
    <property type="entry name" value="P-loop containing nucleoside triphosphate hydrolases"/>
    <property type="match status" value="1"/>
</dbReference>
<comment type="caution">
    <text evidence="6">The sequence shown here is derived from an EMBL/GenBank/DDBJ whole genome shotgun (WGS) entry which is preliminary data.</text>
</comment>
<evidence type="ECO:0000313" key="7">
    <source>
        <dbReference type="Proteomes" id="UP000664495"/>
    </source>
</evidence>
<reference evidence="6 7" key="1">
    <citation type="submission" date="2021-03" db="EMBL/GenBank/DDBJ databases">
        <title>Enterococcal diversity collection.</title>
        <authorList>
            <person name="Gilmore M.S."/>
            <person name="Schwartzman J."/>
            <person name="Van Tyne D."/>
            <person name="Martin M."/>
            <person name="Earl A.M."/>
            <person name="Manson A.L."/>
            <person name="Straub T."/>
            <person name="Salamzade R."/>
            <person name="Saavedra J."/>
            <person name="Lebreton F."/>
            <person name="Prichula J."/>
            <person name="Schaufler K."/>
            <person name="Gaca A."/>
            <person name="Sgardioli B."/>
            <person name="Wagenaar J."/>
            <person name="Strong T."/>
        </authorList>
    </citation>
    <scope>NUCLEOTIDE SEQUENCE [LARGE SCALE GENOMIC DNA]</scope>
    <source>
        <strain evidence="6 7">MJM16</strain>
    </source>
</reference>
<sequence>MLEITDLSKTVGKNQVLSDVSLSIRKGEIYALLGKNGAGKTTLMKTIFNILKKDSGQIKIFGQETSNNNDNSVFKNIGSIIETPIFYYNLSAVDNLEIYCDYIGKEFKSNIPDVLKMVGLNTSDISTKKVRDFSLGMKQRLGLARAFLSKPKLLILDEPINGLDPIGIKEIRELILDINQKYGTSILISSHIISEIDKIASVVGIIDEGRMVEETTIEIMRDKTGGNIENYFYQSILGGAL</sequence>
<feature type="domain" description="ABC transporter" evidence="5">
    <location>
        <begin position="2"/>
        <end position="233"/>
    </location>
</feature>
<dbReference type="PROSITE" id="PS50893">
    <property type="entry name" value="ABC_TRANSPORTER_2"/>
    <property type="match status" value="1"/>
</dbReference>
<keyword evidence="3" id="KW-0547">Nucleotide-binding</keyword>